<evidence type="ECO:0000256" key="6">
    <source>
        <dbReference type="ARBA" id="ARBA00022741"/>
    </source>
</evidence>
<feature type="binding site" evidence="12">
    <location>
        <begin position="253"/>
        <end position="254"/>
    </location>
    <ligand>
        <name>ATP</name>
        <dbReference type="ChEBI" id="CHEBI:30616"/>
    </ligand>
</feature>
<dbReference type="SUPFAM" id="SSF53613">
    <property type="entry name" value="Ribokinase-like"/>
    <property type="match status" value="1"/>
</dbReference>
<comment type="caution">
    <text evidence="14">The sequence shown here is derived from an EMBL/GenBank/DDBJ whole genome shotgun (WGS) entry which is preliminary data.</text>
</comment>
<evidence type="ECO:0000313" key="14">
    <source>
        <dbReference type="EMBL" id="MYC95813.1"/>
    </source>
</evidence>
<keyword evidence="9 12" id="KW-0460">Magnesium</keyword>
<dbReference type="GO" id="GO:0046872">
    <property type="term" value="F:metal ion binding"/>
    <property type="evidence" value="ECO:0007669"/>
    <property type="project" value="UniProtKB-KW"/>
</dbReference>
<feature type="binding site" evidence="12">
    <location>
        <position position="287"/>
    </location>
    <ligand>
        <name>K(+)</name>
        <dbReference type="ChEBI" id="CHEBI:29103"/>
    </ligand>
</feature>
<name>A0A6B1D8Q5_9CHLR</name>
<dbReference type="PROSITE" id="PS00584">
    <property type="entry name" value="PFKB_KINASES_2"/>
    <property type="match status" value="1"/>
</dbReference>
<evidence type="ECO:0000256" key="7">
    <source>
        <dbReference type="ARBA" id="ARBA00022777"/>
    </source>
</evidence>
<comment type="similarity">
    <text evidence="1">Belongs to the carbohydrate kinase pfkB family.</text>
</comment>
<feature type="binding site" evidence="12">
    <location>
        <position position="289"/>
    </location>
    <ligand>
        <name>K(+)</name>
        <dbReference type="ChEBI" id="CHEBI:29103"/>
    </ligand>
</feature>
<feature type="binding site" evidence="12">
    <location>
        <position position="278"/>
    </location>
    <ligand>
        <name>ATP</name>
        <dbReference type="ChEBI" id="CHEBI:30616"/>
    </ligand>
</feature>
<dbReference type="GO" id="GO:0005524">
    <property type="term" value="F:ATP binding"/>
    <property type="evidence" value="ECO:0007669"/>
    <property type="project" value="UniProtKB-UniRule"/>
</dbReference>
<dbReference type="PANTHER" id="PTHR10584:SF166">
    <property type="entry name" value="RIBOKINASE"/>
    <property type="match status" value="1"/>
</dbReference>
<dbReference type="PANTHER" id="PTHR10584">
    <property type="entry name" value="SUGAR KINASE"/>
    <property type="match status" value="1"/>
</dbReference>
<organism evidence="14">
    <name type="scientific">Caldilineaceae bacterium SB0661_bin_32</name>
    <dbReference type="NCBI Taxonomy" id="2605255"/>
    <lineage>
        <taxon>Bacteria</taxon>
        <taxon>Bacillati</taxon>
        <taxon>Chloroflexota</taxon>
        <taxon>Caldilineae</taxon>
        <taxon>Caldilineales</taxon>
        <taxon>Caldilineaceae</taxon>
    </lineage>
</organism>
<dbReference type="EC" id="2.7.1.15" evidence="2 12"/>
<comment type="function">
    <text evidence="12">Catalyzes the phosphorylation of ribose at O-5 in a reaction requiring ATP and magnesium. The resulting D-ribose-5-phosphate can then be used either for sythesis of nucleotides, histidine, and tryptophan, or as a component of the pentose phosphate pathway.</text>
</comment>
<protein>
    <recommendedName>
        <fullName evidence="3 12">Ribokinase</fullName>
        <shortName evidence="12">RK</shortName>
        <ecNumber evidence="2 12">2.7.1.15</ecNumber>
    </recommendedName>
</protein>
<comment type="cofactor">
    <cofactor evidence="12">
        <name>Mg(2+)</name>
        <dbReference type="ChEBI" id="CHEBI:18420"/>
    </cofactor>
    <text evidence="12">Requires a divalent cation, most likely magnesium in vivo, as an electrophilic catalyst to aid phosphoryl group transfer. It is the chelate of the metal and the nucleotide that is the actual substrate.</text>
</comment>
<evidence type="ECO:0000256" key="3">
    <source>
        <dbReference type="ARBA" id="ARBA00016943"/>
    </source>
</evidence>
<keyword evidence="4 12" id="KW-0808">Transferase</keyword>
<dbReference type="AlphaFoldDB" id="A0A6B1D8Q5"/>
<comment type="activity regulation">
    <text evidence="12">Activated by a monovalent cation that binds near, but not in, the active site. The most likely occupant of the site in vivo is potassium. Ion binding induces a conformational change that may alter substrate affinity.</text>
</comment>
<keyword evidence="12" id="KW-0963">Cytoplasm</keyword>
<evidence type="ECO:0000259" key="13">
    <source>
        <dbReference type="Pfam" id="PF00294"/>
    </source>
</evidence>
<feature type="binding site" evidence="12">
    <location>
        <position position="186"/>
    </location>
    <ligand>
        <name>ATP</name>
        <dbReference type="ChEBI" id="CHEBI:30616"/>
    </ligand>
</feature>
<comment type="catalytic activity">
    <reaction evidence="12">
        <text>D-ribose + ATP = D-ribose 5-phosphate + ADP + H(+)</text>
        <dbReference type="Rhea" id="RHEA:13697"/>
        <dbReference type="ChEBI" id="CHEBI:15378"/>
        <dbReference type="ChEBI" id="CHEBI:30616"/>
        <dbReference type="ChEBI" id="CHEBI:47013"/>
        <dbReference type="ChEBI" id="CHEBI:78346"/>
        <dbReference type="ChEBI" id="CHEBI:456216"/>
        <dbReference type="EC" id="2.7.1.15"/>
    </reaction>
</comment>
<dbReference type="HAMAP" id="MF_01987">
    <property type="entry name" value="Ribokinase"/>
    <property type="match status" value="1"/>
</dbReference>
<comment type="subunit">
    <text evidence="12">Homodimer.</text>
</comment>
<dbReference type="GO" id="GO:0005829">
    <property type="term" value="C:cytosol"/>
    <property type="evidence" value="ECO:0007669"/>
    <property type="project" value="TreeGrafter"/>
</dbReference>
<feature type="binding site" evidence="12">
    <location>
        <position position="250"/>
    </location>
    <ligand>
        <name>K(+)</name>
        <dbReference type="ChEBI" id="CHEBI:29103"/>
    </ligand>
</feature>
<dbReference type="InterPro" id="IPR002139">
    <property type="entry name" value="Ribo/fructo_kinase"/>
</dbReference>
<dbReference type="GO" id="GO:0019303">
    <property type="term" value="P:D-ribose catabolic process"/>
    <property type="evidence" value="ECO:0007669"/>
    <property type="project" value="UniProtKB-UniRule"/>
</dbReference>
<feature type="binding site" evidence="12">
    <location>
        <position position="284"/>
    </location>
    <ligand>
        <name>K(+)</name>
        <dbReference type="ChEBI" id="CHEBI:29103"/>
    </ligand>
</feature>
<gene>
    <name evidence="12" type="primary">rbsK</name>
    <name evidence="14" type="ORF">F4X14_12685</name>
</gene>
<comment type="pathway">
    <text evidence="12">Carbohydrate metabolism; D-ribose degradation; D-ribose 5-phosphate from beta-D-ribopyranose: step 2/2.</text>
</comment>
<dbReference type="UniPathway" id="UPA00916">
    <property type="reaction ID" value="UER00889"/>
</dbReference>
<dbReference type="PRINTS" id="PR00990">
    <property type="entry name" value="RIBOKINASE"/>
</dbReference>
<proteinExistence type="inferred from homology"/>
<comment type="similarity">
    <text evidence="12">Belongs to the carbohydrate kinase PfkB family. Ribokinase subfamily.</text>
</comment>
<keyword evidence="6 12" id="KW-0547">Nucleotide-binding</keyword>
<reference evidence="14" key="1">
    <citation type="submission" date="2019-09" db="EMBL/GenBank/DDBJ databases">
        <title>Characterisation of the sponge microbiome using genome-centric metagenomics.</title>
        <authorList>
            <person name="Engelberts J.P."/>
            <person name="Robbins S.J."/>
            <person name="De Goeij J.M."/>
            <person name="Aranda M."/>
            <person name="Bell S.C."/>
            <person name="Webster N.S."/>
        </authorList>
    </citation>
    <scope>NUCLEOTIDE SEQUENCE</scope>
    <source>
        <strain evidence="14">SB0661_bin_32</strain>
    </source>
</reference>
<comment type="caution">
    <text evidence="12">Lacks conserved residue(s) required for the propagation of feature annotation.</text>
</comment>
<accession>A0A6B1D8Q5</accession>
<comment type="subcellular location">
    <subcellularLocation>
        <location evidence="12">Cytoplasm</location>
    </subcellularLocation>
</comment>
<dbReference type="GO" id="GO:0004747">
    <property type="term" value="F:ribokinase activity"/>
    <property type="evidence" value="ECO:0007669"/>
    <property type="project" value="UniProtKB-UniRule"/>
</dbReference>
<evidence type="ECO:0000256" key="2">
    <source>
        <dbReference type="ARBA" id="ARBA00012035"/>
    </source>
</evidence>
<evidence type="ECO:0000256" key="12">
    <source>
        <dbReference type="HAMAP-Rule" id="MF_01987"/>
    </source>
</evidence>
<feature type="active site" description="Proton acceptor" evidence="12">
    <location>
        <position position="254"/>
    </location>
</feature>
<dbReference type="Gene3D" id="3.40.1190.20">
    <property type="match status" value="1"/>
</dbReference>
<evidence type="ECO:0000256" key="5">
    <source>
        <dbReference type="ARBA" id="ARBA00022723"/>
    </source>
</evidence>
<feature type="binding site" evidence="12">
    <location>
        <begin position="222"/>
        <end position="227"/>
    </location>
    <ligand>
        <name>ATP</name>
        <dbReference type="ChEBI" id="CHEBI:30616"/>
    </ligand>
</feature>
<dbReference type="Pfam" id="PF00294">
    <property type="entry name" value="PfkB"/>
    <property type="match status" value="1"/>
</dbReference>
<dbReference type="EMBL" id="VXMH01000067">
    <property type="protein sequence ID" value="MYC95813.1"/>
    <property type="molecule type" value="Genomic_DNA"/>
</dbReference>
<feature type="binding site" evidence="12">
    <location>
        <position position="254"/>
    </location>
    <ligand>
        <name>substrate</name>
    </ligand>
</feature>
<feature type="domain" description="Carbohydrate kinase PfkB" evidence="13">
    <location>
        <begin position="6"/>
        <end position="296"/>
    </location>
</feature>
<keyword evidence="11 12" id="KW-0119">Carbohydrate metabolism</keyword>
<evidence type="ECO:0000256" key="8">
    <source>
        <dbReference type="ARBA" id="ARBA00022840"/>
    </source>
</evidence>
<evidence type="ECO:0000256" key="11">
    <source>
        <dbReference type="ARBA" id="ARBA00023277"/>
    </source>
</evidence>
<evidence type="ECO:0000256" key="10">
    <source>
        <dbReference type="ARBA" id="ARBA00022958"/>
    </source>
</evidence>
<keyword evidence="7 12" id="KW-0418">Kinase</keyword>
<keyword evidence="10 12" id="KW-0630">Potassium</keyword>
<sequence>MPVPAIAVVGSYVVSLTVRVPREPVMGEALIGDLFDMGPGGKGTNQAIAAARQGAKVDLLACLGDDPFADSAERLYDSEGVSTDHIYRISDTNTGVGMVTLLPSGENSIVGHLGANLLMQPHHVEKFEPVIARSDILMVQLEVPLEIVSRALELGRKHRVTTILNPAPGQKLEPGTLANVDLLTPNENETRILLGLPPDDPAPTEDLAGRLLELGVETIIVTRGEEGALIVTPRGTQAVPATPVQALDVTGAGDSFNAALAVGLAERLDLRAAVEQANRAGAYTTTHLGVIDGLPARAELEAFQKR</sequence>
<feature type="binding site" evidence="12">
    <location>
        <position position="142"/>
    </location>
    <ligand>
        <name>substrate</name>
    </ligand>
</feature>
<evidence type="ECO:0000256" key="4">
    <source>
        <dbReference type="ARBA" id="ARBA00022679"/>
    </source>
</evidence>
<dbReference type="InterPro" id="IPR011877">
    <property type="entry name" value="Ribokinase"/>
</dbReference>
<dbReference type="InterPro" id="IPR002173">
    <property type="entry name" value="Carboh/pur_kinase_PfkB_CS"/>
</dbReference>
<dbReference type="InterPro" id="IPR029056">
    <property type="entry name" value="Ribokinase-like"/>
</dbReference>
<feature type="binding site" evidence="12">
    <location>
        <begin position="41"/>
        <end position="45"/>
    </location>
    <ligand>
        <name>substrate</name>
    </ligand>
</feature>
<keyword evidence="5 12" id="KW-0479">Metal-binding</keyword>
<dbReference type="InterPro" id="IPR011611">
    <property type="entry name" value="PfkB_dom"/>
</dbReference>
<feature type="binding site" evidence="12">
    <location>
        <position position="248"/>
    </location>
    <ligand>
        <name>K(+)</name>
        <dbReference type="ChEBI" id="CHEBI:29103"/>
    </ligand>
</feature>
<evidence type="ECO:0000256" key="1">
    <source>
        <dbReference type="ARBA" id="ARBA00005380"/>
    </source>
</evidence>
<dbReference type="CDD" id="cd01174">
    <property type="entry name" value="ribokinase"/>
    <property type="match status" value="1"/>
</dbReference>
<keyword evidence="8 12" id="KW-0067">ATP-binding</keyword>
<evidence type="ECO:0000256" key="9">
    <source>
        <dbReference type="ARBA" id="ARBA00022842"/>
    </source>
</evidence>